<organism evidence="5 6">
    <name type="scientific">Oikopleura dioica</name>
    <name type="common">Tunicate</name>
    <dbReference type="NCBI Taxonomy" id="34765"/>
    <lineage>
        <taxon>Eukaryota</taxon>
        <taxon>Metazoa</taxon>
        <taxon>Chordata</taxon>
        <taxon>Tunicata</taxon>
        <taxon>Appendicularia</taxon>
        <taxon>Copelata</taxon>
        <taxon>Oikopleuridae</taxon>
        <taxon>Oikopleura</taxon>
    </lineage>
</organism>
<evidence type="ECO:0000313" key="5">
    <source>
        <dbReference type="EMBL" id="CAG5113611.1"/>
    </source>
</evidence>
<comment type="catalytic activity">
    <reaction evidence="1">
        <text>Random endo-hydrolysis of N-acetyl-beta-D-glucosaminide (1-&gt;4)-beta-linkages in chitin and chitodextrins.</text>
        <dbReference type="EC" id="3.2.1.14"/>
    </reaction>
</comment>
<accession>A0ABN7TAL2</accession>
<sequence length="114" mass="12793">MKVFALFGCAAFAQEVFTTEAVIETTTENPFPHDPVAMEFCASGCKDTDFEDPAGHCLDGFYPYPDECSKYIVCWDQGLFGDGFDCAGGLVWNQRYFICDWPYNLPEDHPCFSA</sequence>
<keyword evidence="3" id="KW-0119">Carbohydrate metabolism</keyword>
<reference evidence="5 6" key="1">
    <citation type="submission" date="2021-04" db="EMBL/GenBank/DDBJ databases">
        <authorList>
            <person name="Bliznina A."/>
        </authorList>
    </citation>
    <scope>NUCLEOTIDE SEQUENCE [LARGE SCALE GENOMIC DNA]</scope>
</reference>
<gene>
    <name evidence="5" type="ORF">OKIOD_LOCUS16466</name>
</gene>
<keyword evidence="3" id="KW-0624">Polysaccharide degradation</keyword>
<dbReference type="Gene3D" id="2.170.140.10">
    <property type="entry name" value="Chitin binding domain"/>
    <property type="match status" value="1"/>
</dbReference>
<dbReference type="SUPFAM" id="SSF57625">
    <property type="entry name" value="Invertebrate chitin-binding proteins"/>
    <property type="match status" value="1"/>
</dbReference>
<dbReference type="EC" id="3.2.1.14" evidence="2"/>
<dbReference type="SMART" id="SM00494">
    <property type="entry name" value="ChtBD2"/>
    <property type="match status" value="1"/>
</dbReference>
<dbReference type="InterPro" id="IPR002557">
    <property type="entry name" value="Chitin-bd_dom"/>
</dbReference>
<keyword evidence="6" id="KW-1185">Reference proteome</keyword>
<evidence type="ECO:0000256" key="1">
    <source>
        <dbReference type="ARBA" id="ARBA00000822"/>
    </source>
</evidence>
<evidence type="ECO:0000256" key="2">
    <source>
        <dbReference type="ARBA" id="ARBA00012729"/>
    </source>
</evidence>
<evidence type="ECO:0000313" key="6">
    <source>
        <dbReference type="Proteomes" id="UP001158576"/>
    </source>
</evidence>
<evidence type="ECO:0000256" key="3">
    <source>
        <dbReference type="ARBA" id="ARBA00023024"/>
    </source>
</evidence>
<evidence type="ECO:0000259" key="4">
    <source>
        <dbReference type="PROSITE" id="PS50940"/>
    </source>
</evidence>
<dbReference type="InterPro" id="IPR036508">
    <property type="entry name" value="Chitin-bd_dom_sf"/>
</dbReference>
<dbReference type="Proteomes" id="UP001158576">
    <property type="component" value="Chromosome 2"/>
</dbReference>
<dbReference type="EMBL" id="OU015567">
    <property type="protein sequence ID" value="CAG5113611.1"/>
    <property type="molecule type" value="Genomic_DNA"/>
</dbReference>
<proteinExistence type="predicted"/>
<dbReference type="Pfam" id="PF01607">
    <property type="entry name" value="CBM_14"/>
    <property type="match status" value="1"/>
</dbReference>
<feature type="domain" description="Chitin-binding type-2" evidence="4">
    <location>
        <begin position="54"/>
        <end position="113"/>
    </location>
</feature>
<protein>
    <recommendedName>
        <fullName evidence="2">chitinase</fullName>
        <ecNumber evidence="2">3.2.1.14</ecNumber>
    </recommendedName>
</protein>
<name>A0ABN7TAL2_OIKDI</name>
<keyword evidence="3" id="KW-0146">Chitin degradation</keyword>
<dbReference type="PROSITE" id="PS50940">
    <property type="entry name" value="CHIT_BIND_II"/>
    <property type="match status" value="1"/>
</dbReference>